<protein>
    <recommendedName>
        <fullName evidence="3">UBC core domain-containing protein</fullName>
    </recommendedName>
</protein>
<evidence type="ECO:0000259" key="3">
    <source>
        <dbReference type="PROSITE" id="PS50127"/>
    </source>
</evidence>
<evidence type="ECO:0000256" key="1">
    <source>
        <dbReference type="ARBA" id="ARBA00022786"/>
    </source>
</evidence>
<dbReference type="AlphaFoldDB" id="A0AAD9SLJ6"/>
<dbReference type="PANTHER" id="PTHR24067">
    <property type="entry name" value="UBIQUITIN-CONJUGATING ENZYME E2"/>
    <property type="match status" value="1"/>
</dbReference>
<organism evidence="4 5">
    <name type="scientific">Phomopsis amygdali</name>
    <name type="common">Fusicoccum amygdali</name>
    <dbReference type="NCBI Taxonomy" id="1214568"/>
    <lineage>
        <taxon>Eukaryota</taxon>
        <taxon>Fungi</taxon>
        <taxon>Dikarya</taxon>
        <taxon>Ascomycota</taxon>
        <taxon>Pezizomycotina</taxon>
        <taxon>Sordariomycetes</taxon>
        <taxon>Sordariomycetidae</taxon>
        <taxon>Diaporthales</taxon>
        <taxon>Diaporthaceae</taxon>
        <taxon>Diaporthe</taxon>
    </lineage>
</organism>
<evidence type="ECO:0000313" key="4">
    <source>
        <dbReference type="EMBL" id="KAK2610835.1"/>
    </source>
</evidence>
<dbReference type="Proteomes" id="UP001265746">
    <property type="component" value="Unassembled WGS sequence"/>
</dbReference>
<dbReference type="CDD" id="cd23812">
    <property type="entry name" value="UBCc_ScPEX4-like"/>
    <property type="match status" value="1"/>
</dbReference>
<dbReference type="Gene3D" id="3.10.110.10">
    <property type="entry name" value="Ubiquitin Conjugating Enzyme"/>
    <property type="match status" value="1"/>
</dbReference>
<proteinExistence type="predicted"/>
<dbReference type="InterPro" id="IPR050113">
    <property type="entry name" value="Ub_conjugating_enzyme"/>
</dbReference>
<comment type="caution">
    <text evidence="4">The sequence shown here is derived from an EMBL/GenBank/DDBJ whole genome shotgun (WGS) entry which is preliminary data.</text>
</comment>
<sequence>MLGRQWGLQPREPVDRPAIRSLNSSTENATTPLRSGYDREALSRKSQTGCRIQLGVPPNDAPMSAASASSSRSATRRLIKELDTWRAESRDEKGIERLGPVSEDDLLSWEAVFNGHGISGGYEVGASTAPPHRAEGRWLLSIQIPTNYPLSPPQVRFVTPIVHPNISLETGEICLDLLKDAWTPAYSVLETVRAIRDGLLPYPEVDSPLNVDCAALLRGGDAVGTRRLVELWCSGEGRYEGA</sequence>
<dbReference type="EMBL" id="JAUJFL010000002">
    <property type="protein sequence ID" value="KAK2610835.1"/>
    <property type="molecule type" value="Genomic_DNA"/>
</dbReference>
<dbReference type="Pfam" id="PF00179">
    <property type="entry name" value="UQ_con"/>
    <property type="match status" value="1"/>
</dbReference>
<dbReference type="PROSITE" id="PS50127">
    <property type="entry name" value="UBC_2"/>
    <property type="match status" value="1"/>
</dbReference>
<feature type="compositionally biased region" description="Polar residues" evidence="2">
    <location>
        <begin position="21"/>
        <end position="33"/>
    </location>
</feature>
<keyword evidence="5" id="KW-1185">Reference proteome</keyword>
<keyword evidence="1" id="KW-0833">Ubl conjugation pathway</keyword>
<dbReference type="SUPFAM" id="SSF54495">
    <property type="entry name" value="UBC-like"/>
    <property type="match status" value="1"/>
</dbReference>
<evidence type="ECO:0000256" key="2">
    <source>
        <dbReference type="SAM" id="MobiDB-lite"/>
    </source>
</evidence>
<feature type="compositionally biased region" description="Low complexity" evidence="2">
    <location>
        <begin position="64"/>
        <end position="73"/>
    </location>
</feature>
<gene>
    <name evidence="4" type="ORF">N8I77_004231</name>
</gene>
<dbReference type="InterPro" id="IPR016135">
    <property type="entry name" value="UBQ-conjugating_enzyme/RWD"/>
</dbReference>
<reference evidence="4" key="1">
    <citation type="submission" date="2023-06" db="EMBL/GenBank/DDBJ databases">
        <authorList>
            <person name="Noh H."/>
        </authorList>
    </citation>
    <scope>NUCLEOTIDE SEQUENCE</scope>
    <source>
        <strain evidence="4">DUCC20226</strain>
    </source>
</reference>
<evidence type="ECO:0000313" key="5">
    <source>
        <dbReference type="Proteomes" id="UP001265746"/>
    </source>
</evidence>
<feature type="region of interest" description="Disordered" evidence="2">
    <location>
        <begin position="1"/>
        <end position="75"/>
    </location>
</feature>
<accession>A0AAD9SLJ6</accession>
<feature type="domain" description="UBC core" evidence="3">
    <location>
        <begin position="73"/>
        <end position="238"/>
    </location>
</feature>
<dbReference type="SMART" id="SM00212">
    <property type="entry name" value="UBCc"/>
    <property type="match status" value="1"/>
</dbReference>
<dbReference type="InterPro" id="IPR000608">
    <property type="entry name" value="UBC"/>
</dbReference>
<name>A0AAD9SLJ6_PHOAM</name>